<dbReference type="SMART" id="SM00875">
    <property type="entry name" value="BACK"/>
    <property type="match status" value="1"/>
</dbReference>
<organism evidence="5 6">
    <name type="scientific">Cordylochernes scorpioides</name>
    <dbReference type="NCBI Taxonomy" id="51811"/>
    <lineage>
        <taxon>Eukaryota</taxon>
        <taxon>Metazoa</taxon>
        <taxon>Ecdysozoa</taxon>
        <taxon>Arthropoda</taxon>
        <taxon>Chelicerata</taxon>
        <taxon>Arachnida</taxon>
        <taxon>Pseudoscorpiones</taxon>
        <taxon>Cheliferoidea</taxon>
        <taxon>Chernetidae</taxon>
        <taxon>Cordylochernes</taxon>
    </lineage>
</organism>
<dbReference type="PANTHER" id="PTHR24412:SF475">
    <property type="entry name" value="KELCH-LIKE PROTEIN 17"/>
    <property type="match status" value="1"/>
</dbReference>
<keyword evidence="3" id="KW-0009">Actin-binding</keyword>
<evidence type="ECO:0000256" key="3">
    <source>
        <dbReference type="ARBA" id="ARBA00023203"/>
    </source>
</evidence>
<evidence type="ECO:0000259" key="4">
    <source>
        <dbReference type="SMART" id="SM00875"/>
    </source>
</evidence>
<dbReference type="InterPro" id="IPR011333">
    <property type="entry name" value="SKP1/BTB/POZ_sf"/>
</dbReference>
<keyword evidence="2" id="KW-0677">Repeat</keyword>
<dbReference type="InterPro" id="IPR000210">
    <property type="entry name" value="BTB/POZ_dom"/>
</dbReference>
<sequence>MAEKSKAQITMKDMEVSALKTLVEFSYTGEVVITEDNVQALLPVASLLQIPSVREACCQFLLRQLHPSNCLGIRSFADAHACQDLHARSHKYALRNFQEVALTEEFLMLSLWEVEDLVSNQRLNVPSEEPVFGAVLRWVRHDLAGRETHLGQLLQHVRLPLLGRDFLLRAVGEEPLVRASPDAKDLLIEAMRYHLQPEHRTSMSGLRTSLRRPDDLRPYLFAIGGGSLFTIHNECECYNPRNDRWYPINSTQQRRSRAGVASIGRMVYVVGGYCGSEKRSRLNA</sequence>
<dbReference type="SMART" id="SM00612">
    <property type="entry name" value="Kelch"/>
    <property type="match status" value="1"/>
</dbReference>
<dbReference type="EMBL" id="CP092870">
    <property type="protein sequence ID" value="UYV71071.1"/>
    <property type="molecule type" value="Genomic_DNA"/>
</dbReference>
<name>A0ABY6KSB2_9ARAC</name>
<dbReference type="InterPro" id="IPR015915">
    <property type="entry name" value="Kelch-typ_b-propeller"/>
</dbReference>
<dbReference type="InterPro" id="IPR011705">
    <property type="entry name" value="BACK"/>
</dbReference>
<dbReference type="Pfam" id="PF00651">
    <property type="entry name" value="BTB"/>
    <property type="match status" value="1"/>
</dbReference>
<gene>
    <name evidence="5" type="ORF">LAZ67_8001600</name>
</gene>
<dbReference type="Gene3D" id="1.25.40.420">
    <property type="match status" value="1"/>
</dbReference>
<dbReference type="Proteomes" id="UP001235939">
    <property type="component" value="Chromosome 08"/>
</dbReference>
<evidence type="ECO:0000313" key="6">
    <source>
        <dbReference type="Proteomes" id="UP001235939"/>
    </source>
</evidence>
<dbReference type="InterPro" id="IPR006652">
    <property type="entry name" value="Kelch_1"/>
</dbReference>
<dbReference type="SUPFAM" id="SSF117281">
    <property type="entry name" value="Kelch motif"/>
    <property type="match status" value="1"/>
</dbReference>
<dbReference type="Pfam" id="PF01344">
    <property type="entry name" value="Kelch_1"/>
    <property type="match status" value="1"/>
</dbReference>
<reference evidence="5 6" key="1">
    <citation type="submission" date="2022-01" db="EMBL/GenBank/DDBJ databases">
        <title>A chromosomal length assembly of Cordylochernes scorpioides.</title>
        <authorList>
            <person name="Zeh D."/>
            <person name="Zeh J."/>
        </authorList>
    </citation>
    <scope>NUCLEOTIDE SEQUENCE [LARGE SCALE GENOMIC DNA]</scope>
    <source>
        <strain evidence="5">IN4F17</strain>
        <tissue evidence="5">Whole Body</tissue>
    </source>
</reference>
<proteinExistence type="predicted"/>
<keyword evidence="1" id="KW-0880">Kelch repeat</keyword>
<feature type="domain" description="BACK" evidence="4">
    <location>
        <begin position="70"/>
        <end position="172"/>
    </location>
</feature>
<evidence type="ECO:0000313" key="5">
    <source>
        <dbReference type="EMBL" id="UYV71071.1"/>
    </source>
</evidence>
<evidence type="ECO:0000256" key="2">
    <source>
        <dbReference type="ARBA" id="ARBA00022737"/>
    </source>
</evidence>
<keyword evidence="6" id="KW-1185">Reference proteome</keyword>
<dbReference type="Gene3D" id="2.120.10.80">
    <property type="entry name" value="Kelch-type beta propeller"/>
    <property type="match status" value="1"/>
</dbReference>
<protein>
    <submittedName>
        <fullName evidence="5">KLHL17</fullName>
    </submittedName>
</protein>
<evidence type="ECO:0000256" key="1">
    <source>
        <dbReference type="ARBA" id="ARBA00022441"/>
    </source>
</evidence>
<dbReference type="PANTHER" id="PTHR24412">
    <property type="entry name" value="KELCH PROTEIN"/>
    <property type="match status" value="1"/>
</dbReference>
<dbReference type="SUPFAM" id="SSF54695">
    <property type="entry name" value="POZ domain"/>
    <property type="match status" value="1"/>
</dbReference>
<accession>A0ABY6KSB2</accession>
<dbReference type="Gene3D" id="3.30.710.10">
    <property type="entry name" value="Potassium Channel Kv1.1, Chain A"/>
    <property type="match status" value="1"/>
</dbReference>
<dbReference type="Pfam" id="PF07707">
    <property type="entry name" value="BACK"/>
    <property type="match status" value="1"/>
</dbReference>